<dbReference type="PRINTS" id="PR00100">
    <property type="entry name" value="AOTCASE"/>
</dbReference>
<dbReference type="GO" id="GO:0005829">
    <property type="term" value="C:cytosol"/>
    <property type="evidence" value="ECO:0007669"/>
    <property type="project" value="TreeGrafter"/>
</dbReference>
<gene>
    <name evidence="12" type="primary">pyrB</name>
    <name evidence="12" type="ORF">PATL70BA_0141</name>
</gene>
<keyword evidence="4 9" id="KW-0808">Transferase</keyword>
<evidence type="ECO:0000313" key="12">
    <source>
        <dbReference type="EMBL" id="VDN45983.1"/>
    </source>
</evidence>
<dbReference type="GO" id="GO:0006207">
    <property type="term" value="P:'de novo' pyrimidine nucleobase biosynthetic process"/>
    <property type="evidence" value="ECO:0007669"/>
    <property type="project" value="InterPro"/>
</dbReference>
<dbReference type="KEGG" id="cbar:PATL70BA_0141"/>
<dbReference type="GO" id="GO:0006520">
    <property type="term" value="P:amino acid metabolic process"/>
    <property type="evidence" value="ECO:0007669"/>
    <property type="project" value="InterPro"/>
</dbReference>
<dbReference type="InterPro" id="IPR006132">
    <property type="entry name" value="Asp/Orn_carbamoyltranf_P-bd"/>
</dbReference>
<protein>
    <recommendedName>
        <fullName evidence="3 8">Aspartate carbamoyltransferase</fullName>
        <ecNumber evidence="3 8">2.1.3.2</ecNumber>
    </recommendedName>
</protein>
<comment type="pathway">
    <text evidence="1">Pyrimidine metabolism; UMP biosynthesis via de novo pathway; (S)-dihydroorotate from bicarbonate: step 2/3.</text>
</comment>
<proteinExistence type="inferred from homology"/>
<reference evidence="12 13" key="1">
    <citation type="submission" date="2018-09" db="EMBL/GenBank/DDBJ databases">
        <authorList>
            <person name="Postec A."/>
        </authorList>
    </citation>
    <scope>NUCLEOTIDE SEQUENCE [LARGE SCALE GENOMIC DNA]</scope>
    <source>
        <strain evidence="12">70B-A</strain>
    </source>
</reference>
<name>A0A3P7P6K8_9FIRM</name>
<evidence type="ECO:0000256" key="7">
    <source>
        <dbReference type="ARBA" id="ARBA00048859"/>
    </source>
</evidence>
<dbReference type="NCBIfam" id="TIGR00670">
    <property type="entry name" value="asp_carb_tr"/>
    <property type="match status" value="1"/>
</dbReference>
<dbReference type="EC" id="2.1.3.2" evidence="3 8"/>
<evidence type="ECO:0000256" key="2">
    <source>
        <dbReference type="ARBA" id="ARBA00008896"/>
    </source>
</evidence>
<dbReference type="RefSeq" id="WP_125135566.1">
    <property type="nucleotide sequence ID" value="NZ_LR130778.1"/>
</dbReference>
<organism evidence="12 13">
    <name type="scientific">Petrocella atlantisensis</name>
    <dbReference type="NCBI Taxonomy" id="2173034"/>
    <lineage>
        <taxon>Bacteria</taxon>
        <taxon>Bacillati</taxon>
        <taxon>Bacillota</taxon>
        <taxon>Clostridia</taxon>
        <taxon>Lachnospirales</taxon>
        <taxon>Vallitaleaceae</taxon>
        <taxon>Petrocella</taxon>
    </lineage>
</organism>
<evidence type="ECO:0000256" key="1">
    <source>
        <dbReference type="ARBA" id="ARBA00004852"/>
    </source>
</evidence>
<dbReference type="GO" id="GO:0044205">
    <property type="term" value="P:'de novo' UMP biosynthetic process"/>
    <property type="evidence" value="ECO:0007669"/>
    <property type="project" value="UniProtKB-UniPathway"/>
</dbReference>
<dbReference type="NCBIfam" id="NF002032">
    <property type="entry name" value="PRK00856.1"/>
    <property type="match status" value="1"/>
</dbReference>
<dbReference type="AlphaFoldDB" id="A0A3P7P6K8"/>
<dbReference type="OrthoDB" id="9774690at2"/>
<evidence type="ECO:0000256" key="9">
    <source>
        <dbReference type="RuleBase" id="RU003634"/>
    </source>
</evidence>
<dbReference type="GO" id="GO:0004070">
    <property type="term" value="F:aspartate carbamoyltransferase activity"/>
    <property type="evidence" value="ECO:0007669"/>
    <property type="project" value="UniProtKB-UniRule"/>
</dbReference>
<comment type="catalytic activity">
    <reaction evidence="7">
        <text>carbamoyl phosphate + L-aspartate = N-carbamoyl-L-aspartate + phosphate + H(+)</text>
        <dbReference type="Rhea" id="RHEA:20013"/>
        <dbReference type="ChEBI" id="CHEBI:15378"/>
        <dbReference type="ChEBI" id="CHEBI:29991"/>
        <dbReference type="ChEBI" id="CHEBI:32814"/>
        <dbReference type="ChEBI" id="CHEBI:43474"/>
        <dbReference type="ChEBI" id="CHEBI:58228"/>
        <dbReference type="EC" id="2.1.3.2"/>
    </reaction>
</comment>
<comment type="similarity">
    <text evidence="2">Belongs to the aspartate/ornithine carbamoyltransferase superfamily. ATCase family.</text>
</comment>
<evidence type="ECO:0000256" key="5">
    <source>
        <dbReference type="ARBA" id="ARBA00022975"/>
    </source>
</evidence>
<dbReference type="Gene3D" id="3.40.50.1370">
    <property type="entry name" value="Aspartate/ornithine carbamoyltransferase"/>
    <property type="match status" value="2"/>
</dbReference>
<dbReference type="UniPathway" id="UPA00070">
    <property type="reaction ID" value="UER00116"/>
</dbReference>
<dbReference type="PANTHER" id="PTHR45753">
    <property type="entry name" value="ORNITHINE CARBAMOYLTRANSFERASE, MITOCHONDRIAL"/>
    <property type="match status" value="1"/>
</dbReference>
<sequence>MNYNKKHFLDLKSLSASDIHYLLNSAQKMKYVLENSKGYVAPHLKGKTVATLFHEESSRSRLSYELAAQNLSAKVIHITTAREFNQKVSLKEVGTYVDKMGADFIVVRHPISGGPHHLAKYVKASVINAGDGLNENPSEALVDLLTILEQKNSFTGLKVAIIGDIMYNRVAKSSIWALIKLGAKVSIAGPSTLIPRDIEKTGATIHHSATEAIIDADVVLCLKVQEDRRGVALIPSLNEYKKLYKINNTRLSYAKKDVIVMHPGPINRGIEISSSIIDREGSVLDKQQGSGIAVRMALFHLHCRSGGGSLHV</sequence>
<dbReference type="PRINTS" id="PR00101">
    <property type="entry name" value="ATCASE"/>
</dbReference>
<dbReference type="PANTHER" id="PTHR45753:SF6">
    <property type="entry name" value="ASPARTATE CARBAMOYLTRANSFERASE"/>
    <property type="match status" value="1"/>
</dbReference>
<evidence type="ECO:0000259" key="10">
    <source>
        <dbReference type="Pfam" id="PF00185"/>
    </source>
</evidence>
<keyword evidence="13" id="KW-1185">Reference proteome</keyword>
<accession>A0A3P7P6K8</accession>
<comment type="function">
    <text evidence="6">Catalyzes the condensation of carbamoyl phosphate and aspartate to form carbamoyl aspartate and inorganic phosphate, the committed step in the de novo pyrimidine nucleotide biosynthesis pathway.</text>
</comment>
<dbReference type="SUPFAM" id="SSF53671">
    <property type="entry name" value="Aspartate/ornithine carbamoyltransferase"/>
    <property type="match status" value="1"/>
</dbReference>
<dbReference type="Proteomes" id="UP000279029">
    <property type="component" value="Chromosome"/>
</dbReference>
<evidence type="ECO:0000256" key="6">
    <source>
        <dbReference type="ARBA" id="ARBA00043884"/>
    </source>
</evidence>
<dbReference type="GO" id="GO:0016597">
    <property type="term" value="F:amino acid binding"/>
    <property type="evidence" value="ECO:0007669"/>
    <property type="project" value="InterPro"/>
</dbReference>
<dbReference type="Pfam" id="PF02729">
    <property type="entry name" value="OTCace_N"/>
    <property type="match status" value="1"/>
</dbReference>
<dbReference type="InterPro" id="IPR006130">
    <property type="entry name" value="Asp/Orn_carbamoylTrfase"/>
</dbReference>
<feature type="domain" description="Aspartate/ornithine carbamoyltransferase carbamoyl-P binding" evidence="11">
    <location>
        <begin position="6"/>
        <end position="149"/>
    </location>
</feature>
<evidence type="ECO:0000256" key="8">
    <source>
        <dbReference type="NCBIfam" id="TIGR00670"/>
    </source>
</evidence>
<evidence type="ECO:0000256" key="4">
    <source>
        <dbReference type="ARBA" id="ARBA00022679"/>
    </source>
</evidence>
<dbReference type="EMBL" id="LR130778">
    <property type="protein sequence ID" value="VDN45983.1"/>
    <property type="molecule type" value="Genomic_DNA"/>
</dbReference>
<evidence type="ECO:0000256" key="3">
    <source>
        <dbReference type="ARBA" id="ARBA00013008"/>
    </source>
</evidence>
<dbReference type="Pfam" id="PF00185">
    <property type="entry name" value="OTCace"/>
    <property type="match status" value="1"/>
</dbReference>
<evidence type="ECO:0000259" key="11">
    <source>
        <dbReference type="Pfam" id="PF02729"/>
    </source>
</evidence>
<keyword evidence="5" id="KW-0665">Pyrimidine biosynthesis</keyword>
<evidence type="ECO:0000313" key="13">
    <source>
        <dbReference type="Proteomes" id="UP000279029"/>
    </source>
</evidence>
<dbReference type="InterPro" id="IPR006131">
    <property type="entry name" value="Asp_carbamoyltransf_Asp/Orn-bd"/>
</dbReference>
<dbReference type="InterPro" id="IPR036901">
    <property type="entry name" value="Asp/Orn_carbamoylTrfase_sf"/>
</dbReference>
<dbReference type="InterPro" id="IPR002082">
    <property type="entry name" value="Asp_carbamoyltransf"/>
</dbReference>
<feature type="domain" description="Aspartate/ornithine carbamoyltransferase Asp/Orn-binding" evidence="10">
    <location>
        <begin position="156"/>
        <end position="300"/>
    </location>
</feature>